<dbReference type="KEGG" id="esg:EsVE80_05880"/>
<dbReference type="RefSeq" id="WP_173102427.1">
    <property type="nucleotide sequence ID" value="NZ_AP022822.1"/>
</dbReference>
<dbReference type="Gene3D" id="3.90.1150.10">
    <property type="entry name" value="Aspartate Aminotransferase, domain 1"/>
    <property type="match status" value="1"/>
</dbReference>
<dbReference type="Gene3D" id="3.40.640.10">
    <property type="entry name" value="Type I PLP-dependent aspartate aminotransferase-like (Major domain)"/>
    <property type="match status" value="1"/>
</dbReference>
<dbReference type="Proteomes" id="UP000502998">
    <property type="component" value="Chromosome"/>
</dbReference>
<evidence type="ECO:0000256" key="2">
    <source>
        <dbReference type="ARBA" id="ARBA00012224"/>
    </source>
</evidence>
<evidence type="ECO:0000256" key="4">
    <source>
        <dbReference type="ARBA" id="ARBA00023239"/>
    </source>
</evidence>
<dbReference type="InterPro" id="IPR015421">
    <property type="entry name" value="PyrdxlP-dep_Trfase_major"/>
</dbReference>
<sequence length="389" mass="44319">MSIFDQQHERRQTNSVKWDSIASTYHKDNLLPLWVADMDFTAPSCVQEALLDYVKQGIYGYTLFGDDLYEAIINWQKRRHHYDINKEEILFSPGVVPSIAVSIEAFTKPGDSIMIHDPVYPPFAKMIEENKRKLIRSPLKVINGHFEMDLNKMESKMMKENVKLFILCNPHNPGGRVWTKSELKHLGDLCKKYNCLVVSDEIHQDLIFAPHQHETFHNVDADFADFSIVLTAATKTFNLAGIKNSMIFVKNPQLKAAFAAIQEKSEQDTINTFGLIGTKAAYNGAEAWLTELLDYLQKNSVFTINFLQKNLPKVKVMRPEGTYLFWLDFSAYNLTESQLNKKMIEEAGVVLNGGYTFGPSGKQHMRLNIACPKATLQQGLTQIAQAFKE</sequence>
<evidence type="ECO:0000313" key="8">
    <source>
        <dbReference type="Proteomes" id="UP000502998"/>
    </source>
</evidence>
<dbReference type="InterPro" id="IPR027619">
    <property type="entry name" value="C-S_lyase_PatB-like"/>
</dbReference>
<dbReference type="NCBIfam" id="TIGR04350">
    <property type="entry name" value="C_S_lyase_PatB"/>
    <property type="match status" value="1"/>
</dbReference>
<reference evidence="7 8" key="1">
    <citation type="submission" date="2020-02" db="EMBL/GenBank/DDBJ databases">
        <title>Characterization of vanA genotype vancomycin-resistant Enterococcus saigonensis VE80.</title>
        <authorList>
            <person name="Harada T."/>
            <person name="Motooka D."/>
            <person name="Nakamura S."/>
            <person name="Yamamoto Y."/>
            <person name="Kawahara R."/>
            <person name="Kawatsu K."/>
        </authorList>
    </citation>
    <scope>NUCLEOTIDE SEQUENCE [LARGE SCALE GENOMIC DNA]</scope>
    <source>
        <strain evidence="7 8">VE80</strain>
    </source>
</reference>
<keyword evidence="4" id="KW-0456">Lyase</keyword>
<dbReference type="CDD" id="cd00609">
    <property type="entry name" value="AAT_like"/>
    <property type="match status" value="1"/>
</dbReference>
<feature type="domain" description="Aminotransferase class I/classII large" evidence="6">
    <location>
        <begin position="45"/>
        <end position="382"/>
    </location>
</feature>
<dbReference type="GO" id="GO:0030170">
    <property type="term" value="F:pyridoxal phosphate binding"/>
    <property type="evidence" value="ECO:0007669"/>
    <property type="project" value="InterPro"/>
</dbReference>
<comment type="similarity">
    <text evidence="5">Belongs to the class-II pyridoxal-phosphate-dependent aminotransferase family. MalY/PatB cystathionine beta-lyase subfamily.</text>
</comment>
<dbReference type="GO" id="GO:0047804">
    <property type="term" value="F:cysteine-S-conjugate beta-lyase activity"/>
    <property type="evidence" value="ECO:0007669"/>
    <property type="project" value="UniProtKB-EC"/>
</dbReference>
<keyword evidence="8" id="KW-1185">Reference proteome</keyword>
<dbReference type="SUPFAM" id="SSF53383">
    <property type="entry name" value="PLP-dependent transferases"/>
    <property type="match status" value="1"/>
</dbReference>
<dbReference type="EC" id="4.4.1.13" evidence="2"/>
<protein>
    <recommendedName>
        <fullName evidence="2">cysteine-S-conjugate beta-lyase</fullName>
        <ecNumber evidence="2">4.4.1.13</ecNumber>
    </recommendedName>
</protein>
<keyword evidence="3" id="KW-0663">Pyridoxal phosphate</keyword>
<evidence type="ECO:0000256" key="5">
    <source>
        <dbReference type="ARBA" id="ARBA00037974"/>
    </source>
</evidence>
<evidence type="ECO:0000256" key="3">
    <source>
        <dbReference type="ARBA" id="ARBA00022898"/>
    </source>
</evidence>
<dbReference type="InterPro" id="IPR004839">
    <property type="entry name" value="Aminotransferase_I/II_large"/>
</dbReference>
<proteinExistence type="inferred from homology"/>
<evidence type="ECO:0000256" key="1">
    <source>
        <dbReference type="ARBA" id="ARBA00001933"/>
    </source>
</evidence>
<organism evidence="7 8">
    <name type="scientific">Enterococcus saigonensis</name>
    <dbReference type="NCBI Taxonomy" id="1805431"/>
    <lineage>
        <taxon>Bacteria</taxon>
        <taxon>Bacillati</taxon>
        <taxon>Bacillota</taxon>
        <taxon>Bacilli</taxon>
        <taxon>Lactobacillales</taxon>
        <taxon>Enterococcaceae</taxon>
        <taxon>Enterococcus</taxon>
    </lineage>
</organism>
<dbReference type="AlphaFoldDB" id="A0A679IIA1"/>
<evidence type="ECO:0000313" key="7">
    <source>
        <dbReference type="EMBL" id="BCA85065.1"/>
    </source>
</evidence>
<comment type="cofactor">
    <cofactor evidence="1">
        <name>pyridoxal 5'-phosphate</name>
        <dbReference type="ChEBI" id="CHEBI:597326"/>
    </cofactor>
</comment>
<accession>A0A679IIA1</accession>
<dbReference type="Pfam" id="PF00155">
    <property type="entry name" value="Aminotran_1_2"/>
    <property type="match status" value="1"/>
</dbReference>
<dbReference type="InterPro" id="IPR051798">
    <property type="entry name" value="Class-II_PLP-Dep_Aminotrans"/>
</dbReference>
<gene>
    <name evidence="7" type="ORF">EsVE80_05880</name>
</gene>
<name>A0A679IIA1_9ENTE</name>
<dbReference type="InterPro" id="IPR015422">
    <property type="entry name" value="PyrdxlP-dep_Trfase_small"/>
</dbReference>
<dbReference type="PANTHER" id="PTHR43525:SF1">
    <property type="entry name" value="PROTEIN MALY"/>
    <property type="match status" value="1"/>
</dbReference>
<dbReference type="EMBL" id="AP022822">
    <property type="protein sequence ID" value="BCA85065.1"/>
    <property type="molecule type" value="Genomic_DNA"/>
</dbReference>
<dbReference type="PANTHER" id="PTHR43525">
    <property type="entry name" value="PROTEIN MALY"/>
    <property type="match status" value="1"/>
</dbReference>
<dbReference type="InterPro" id="IPR015424">
    <property type="entry name" value="PyrdxlP-dep_Trfase"/>
</dbReference>
<evidence type="ECO:0000259" key="6">
    <source>
        <dbReference type="Pfam" id="PF00155"/>
    </source>
</evidence>